<dbReference type="PANTHER" id="PTHR10459:SF60">
    <property type="entry name" value="POLY [ADP-RIBOSE] POLYMERASE 2"/>
    <property type="match status" value="1"/>
</dbReference>
<dbReference type="GO" id="GO:0006302">
    <property type="term" value="P:double-strand break repair"/>
    <property type="evidence" value="ECO:0007669"/>
    <property type="project" value="TreeGrafter"/>
</dbReference>
<evidence type="ECO:0000256" key="8">
    <source>
        <dbReference type="RuleBase" id="RU362114"/>
    </source>
</evidence>
<dbReference type="GeneID" id="20660348"/>
<dbReference type="CDD" id="cd01437">
    <property type="entry name" value="parp_like"/>
    <property type="match status" value="2"/>
</dbReference>
<name>G4ZZH6_PHYSP</name>
<feature type="domain" description="PARP alpha-helical" evidence="11">
    <location>
        <begin position="603"/>
        <end position="755"/>
    </location>
</feature>
<dbReference type="Pfam" id="PF02877">
    <property type="entry name" value="PARP_reg"/>
    <property type="match status" value="2"/>
</dbReference>
<dbReference type="InterPro" id="IPR012317">
    <property type="entry name" value="Poly(ADP-ribose)pol_cat_dom"/>
</dbReference>
<dbReference type="PANTHER" id="PTHR10459">
    <property type="entry name" value="DNA LIGASE"/>
    <property type="match status" value="1"/>
</dbReference>
<dbReference type="Pfam" id="PF00644">
    <property type="entry name" value="PARP"/>
    <property type="match status" value="3"/>
</dbReference>
<evidence type="ECO:0000259" key="10">
    <source>
        <dbReference type="PROSITE" id="PS51059"/>
    </source>
</evidence>
<dbReference type="GO" id="GO:1990404">
    <property type="term" value="F:NAD+-protein mono-ADP-ribosyltransferase activity"/>
    <property type="evidence" value="ECO:0007669"/>
    <property type="project" value="TreeGrafter"/>
</dbReference>
<dbReference type="Proteomes" id="UP000002640">
    <property type="component" value="Unassembled WGS sequence"/>
</dbReference>
<feature type="region of interest" description="Disordered" evidence="9">
    <location>
        <begin position="668"/>
        <end position="691"/>
    </location>
</feature>
<dbReference type="KEGG" id="psoj:PHYSODRAFT_520913"/>
<keyword evidence="4" id="KW-0548">Nucleotidyltransferase</keyword>
<reference evidence="13 14" key="1">
    <citation type="journal article" date="2006" name="Science">
        <title>Phytophthora genome sequences uncover evolutionary origins and mechanisms of pathogenesis.</title>
        <authorList>
            <person name="Tyler B.M."/>
            <person name="Tripathy S."/>
            <person name="Zhang X."/>
            <person name="Dehal P."/>
            <person name="Jiang R.H."/>
            <person name="Aerts A."/>
            <person name="Arredondo F.D."/>
            <person name="Baxter L."/>
            <person name="Bensasson D."/>
            <person name="Beynon J.L."/>
            <person name="Chapman J."/>
            <person name="Damasceno C.M."/>
            <person name="Dorrance A.E."/>
            <person name="Dou D."/>
            <person name="Dickerman A.W."/>
            <person name="Dubchak I.L."/>
            <person name="Garbelotto M."/>
            <person name="Gijzen M."/>
            <person name="Gordon S.G."/>
            <person name="Govers F."/>
            <person name="Grunwald N.J."/>
            <person name="Huang W."/>
            <person name="Ivors K.L."/>
            <person name="Jones R.W."/>
            <person name="Kamoun S."/>
            <person name="Krampis K."/>
            <person name="Lamour K.H."/>
            <person name="Lee M.K."/>
            <person name="McDonald W.H."/>
            <person name="Medina M."/>
            <person name="Meijer H.J."/>
            <person name="Nordberg E.K."/>
            <person name="Maclean D.J."/>
            <person name="Ospina-Giraldo M.D."/>
            <person name="Morris P.F."/>
            <person name="Phuntumart V."/>
            <person name="Putnam N.H."/>
            <person name="Rash S."/>
            <person name="Rose J.K."/>
            <person name="Sakihama Y."/>
            <person name="Salamov A.A."/>
            <person name="Savidor A."/>
            <person name="Scheuring C.F."/>
            <person name="Smith B.M."/>
            <person name="Sobral B.W."/>
            <person name="Terry A."/>
            <person name="Torto-Alalibo T.A."/>
            <person name="Win J."/>
            <person name="Xu Z."/>
            <person name="Zhang H."/>
            <person name="Grigoriev I.V."/>
            <person name="Rokhsar D.S."/>
            <person name="Boore J.L."/>
        </authorList>
    </citation>
    <scope>NUCLEOTIDE SEQUENCE [LARGE SCALE GENOMIC DNA]</scope>
    <source>
        <strain evidence="13 14">P6497</strain>
    </source>
</reference>
<evidence type="ECO:0000256" key="5">
    <source>
        <dbReference type="ARBA" id="ARBA00023027"/>
    </source>
</evidence>
<feature type="domain" description="PARP catalytic" evidence="10">
    <location>
        <begin position="773"/>
        <end position="983"/>
    </location>
</feature>
<evidence type="ECO:0000259" key="12">
    <source>
        <dbReference type="PROSITE" id="PS51977"/>
    </source>
</evidence>
<proteinExistence type="predicted"/>
<dbReference type="InterPro" id="IPR050800">
    <property type="entry name" value="ARTD/PARP"/>
</dbReference>
<evidence type="ECO:0000313" key="13">
    <source>
        <dbReference type="EMBL" id="EGZ11176.1"/>
    </source>
</evidence>
<evidence type="ECO:0000256" key="9">
    <source>
        <dbReference type="SAM" id="MobiDB-lite"/>
    </source>
</evidence>
<dbReference type="InterPro" id="IPR008893">
    <property type="entry name" value="WGR_domain"/>
</dbReference>
<dbReference type="SUPFAM" id="SSF47587">
    <property type="entry name" value="Domain of poly(ADP-ribose) polymerase"/>
    <property type="match status" value="2"/>
</dbReference>
<protein>
    <recommendedName>
        <fullName evidence="8">Poly [ADP-ribose] polymerase</fullName>
        <shortName evidence="8">PARP</shortName>
        <ecNumber evidence="8">2.4.2.-</ecNumber>
    </recommendedName>
</protein>
<dbReference type="SUPFAM" id="SSF56399">
    <property type="entry name" value="ADP-ribosylation"/>
    <property type="match status" value="2"/>
</dbReference>
<dbReference type="OMA" id="EDPLHYR"/>
<dbReference type="GO" id="GO:0005730">
    <property type="term" value="C:nucleolus"/>
    <property type="evidence" value="ECO:0007669"/>
    <property type="project" value="TreeGrafter"/>
</dbReference>
<evidence type="ECO:0000256" key="4">
    <source>
        <dbReference type="ARBA" id="ARBA00022695"/>
    </source>
</evidence>
<evidence type="ECO:0000259" key="11">
    <source>
        <dbReference type="PROSITE" id="PS51060"/>
    </source>
</evidence>
<dbReference type="EMBL" id="JH159158">
    <property type="protein sequence ID" value="EGZ11176.1"/>
    <property type="molecule type" value="Genomic_DNA"/>
</dbReference>
<evidence type="ECO:0000256" key="6">
    <source>
        <dbReference type="ARBA" id="ARBA00023242"/>
    </source>
</evidence>
<keyword evidence="2 8" id="KW-0328">Glycosyltransferase</keyword>
<evidence type="ECO:0000256" key="7">
    <source>
        <dbReference type="ARBA" id="ARBA00033987"/>
    </source>
</evidence>
<feature type="compositionally biased region" description="Basic residues" evidence="9">
    <location>
        <begin position="679"/>
        <end position="689"/>
    </location>
</feature>
<organism evidence="13 14">
    <name type="scientific">Phytophthora sojae (strain P6497)</name>
    <name type="common">Soybean stem and root rot agent</name>
    <name type="synonym">Phytophthora megasperma f. sp. glycines</name>
    <dbReference type="NCBI Taxonomy" id="1094619"/>
    <lineage>
        <taxon>Eukaryota</taxon>
        <taxon>Sar</taxon>
        <taxon>Stramenopiles</taxon>
        <taxon>Oomycota</taxon>
        <taxon>Peronosporomycetes</taxon>
        <taxon>Peronosporales</taxon>
        <taxon>Peronosporaceae</taxon>
        <taxon>Phytophthora</taxon>
    </lineage>
</organism>
<dbReference type="PROSITE" id="PS51059">
    <property type="entry name" value="PARP_CATALYTIC"/>
    <property type="match status" value="2"/>
</dbReference>
<evidence type="ECO:0000256" key="2">
    <source>
        <dbReference type="ARBA" id="ARBA00022676"/>
    </source>
</evidence>
<dbReference type="InterPro" id="IPR036930">
    <property type="entry name" value="WGR_dom_sf"/>
</dbReference>
<dbReference type="Pfam" id="PF05406">
    <property type="entry name" value="WGR"/>
    <property type="match status" value="2"/>
</dbReference>
<dbReference type="GO" id="GO:0016779">
    <property type="term" value="F:nucleotidyltransferase activity"/>
    <property type="evidence" value="ECO:0007669"/>
    <property type="project" value="UniProtKB-KW"/>
</dbReference>
<dbReference type="Gene3D" id="3.90.228.10">
    <property type="match status" value="4"/>
</dbReference>
<evidence type="ECO:0000313" key="14">
    <source>
        <dbReference type="Proteomes" id="UP000002640"/>
    </source>
</evidence>
<evidence type="ECO:0000256" key="3">
    <source>
        <dbReference type="ARBA" id="ARBA00022679"/>
    </source>
</evidence>
<dbReference type="InterPro" id="IPR004102">
    <property type="entry name" value="Poly(ADP-ribose)pol_reg_dom"/>
</dbReference>
<dbReference type="FunFam" id="3.90.228.10:FF:000045">
    <property type="entry name" value="Poly [ADP-ribose] polymerase"/>
    <property type="match status" value="1"/>
</dbReference>
<feature type="domain" description="WGR" evidence="12">
    <location>
        <begin position="17"/>
        <end position="116"/>
    </location>
</feature>
<keyword evidence="14" id="KW-1185">Reference proteome</keyword>
<evidence type="ECO:0000256" key="1">
    <source>
        <dbReference type="ARBA" id="ARBA00004123"/>
    </source>
</evidence>
<comment type="catalytic activity">
    <reaction evidence="7">
        <text>NAD(+) + (ADP-D-ribosyl)n-acceptor = nicotinamide + (ADP-D-ribosyl)n+1-acceptor + H(+).</text>
        <dbReference type="EC" id="2.4.2.30"/>
    </reaction>
</comment>
<dbReference type="GO" id="GO:0003950">
    <property type="term" value="F:NAD+ poly-ADP-ribosyltransferase activity"/>
    <property type="evidence" value="ECO:0007669"/>
    <property type="project" value="UniProtKB-UniRule"/>
</dbReference>
<dbReference type="RefSeq" id="XP_009533921.1">
    <property type="nucleotide sequence ID" value="XM_009535626.1"/>
</dbReference>
<dbReference type="EC" id="2.4.2.-" evidence="8"/>
<dbReference type="Gene3D" id="2.20.140.10">
    <property type="entry name" value="WGR domain"/>
    <property type="match status" value="1"/>
</dbReference>
<feature type="domain" description="PARP alpha-helical" evidence="11">
    <location>
        <begin position="145"/>
        <end position="302"/>
    </location>
</feature>
<dbReference type="SMR" id="G4ZZH6"/>
<dbReference type="CDD" id="cd07997">
    <property type="entry name" value="WGR_PARP"/>
    <property type="match status" value="1"/>
</dbReference>
<dbReference type="InParanoid" id="G4ZZH6"/>
<dbReference type="AlphaFoldDB" id="G4ZZH6"/>
<dbReference type="PROSITE" id="PS51060">
    <property type="entry name" value="PARP_ALPHA_HD"/>
    <property type="match status" value="2"/>
</dbReference>
<feature type="domain" description="PARP catalytic" evidence="10">
    <location>
        <begin position="314"/>
        <end position="518"/>
    </location>
</feature>
<comment type="subcellular location">
    <subcellularLocation>
        <location evidence="1">Nucleus</location>
    </subcellularLocation>
</comment>
<dbReference type="PROSITE" id="PS51977">
    <property type="entry name" value="WGR"/>
    <property type="match status" value="2"/>
</dbReference>
<sequence>MASTTTIVDPQSHCSGNAELYRDADGVRWSFMLNLTDISYGTYGNNKFYMGQLIVDRARFVVFRKWGRVGAKTPQSKTEYYSSVEAAEKAFQKVFRAKSGNKWPLAEPFVRKKGKYFLVELDDGEPEAASADAAQKVGDKEEEVVSKLPEEVQYIIQLICDPEVVMREMVSLNVDLNRFPLGKLSKAQISQGYDILQRISTTLEELEELTKTPAPPPKTTKAGAKSRRKAKAKAKGPAAAATKSAASCRDDLKSLSSEFYSLIPHDFGRSLPPVIANMTDLKVKLELLEVLSNLEISQMLQKQEAEKPKGPAIHPLDLHYDMLTTNMEPLDKSGKEYKIIEKFITKTNGGSKLNINTVLKIARPDEESHKGVLGSLDNHKLLWHGSRLSNFVGILSQGLRIAPPEAPKNGYQFGKGAVLLLADVALGKPYKTPNGEFLDYSMVKDQRGCDSTHGLGRMAPSEDEYETLPDGIVVPAGTLKPVAGDQYLLYNEFIVYRREQVQLRYLDANGVAWSFMLNYTNISFGTYGNNKFYMVQLIQDGYRYMVFRKWGRVGAKNPQRALERYNSSLEKAQASFTKKFLDKSGNEWPLTGPFERVEGKYVLVELDDEVPEEEADESEVEQEEEVLSALHETVQDVLKVPQISQGYTLLQQLSEALKEIEELNKAVEDKKDAPAQKRAGTRRSTRVKRTANPNAAQIRRLKNSLKTLTSDFYTLIPHDFGRNLPPPIDSMDEVKLKIDLLEVLANIEISQKLQAEKKKNAKKKSGTDESKLNSLDVQYNLLNVKMEPLPESTEEYKIIERYVETTHAPTHVQYKLRIKSILKISRPDEEKIKDVFQSVDNHKLLWHGSRLSNVVGILSKGLRVAPPEAPNNGYMFGKGVRGVLILAEVALGTPYKAEEAEDLTYTSLKKTKGCDSTHGVGRMAAPEEDYETMDDGVVVPVGEFMPSDGNGSLLYNEFIVYRQEQVKLRYLVNLDFLYEEEDEA</sequence>
<feature type="region of interest" description="Disordered" evidence="9">
    <location>
        <begin position="210"/>
        <end position="240"/>
    </location>
</feature>
<keyword evidence="6" id="KW-0539">Nucleus</keyword>
<dbReference type="Gene3D" id="1.20.142.10">
    <property type="entry name" value="Poly(ADP-ribose) polymerase, regulatory domain"/>
    <property type="match status" value="2"/>
</dbReference>
<feature type="domain" description="WGR" evidence="12">
    <location>
        <begin position="501"/>
        <end position="601"/>
    </location>
</feature>
<keyword evidence="5 8" id="KW-0520">NAD</keyword>
<dbReference type="STRING" id="1094619.G4ZZH6"/>
<dbReference type="SMART" id="SM00773">
    <property type="entry name" value="WGR"/>
    <property type="match status" value="2"/>
</dbReference>
<dbReference type="InterPro" id="IPR036616">
    <property type="entry name" value="Poly(ADP-ribose)pol_reg_dom_sf"/>
</dbReference>
<keyword evidence="3 8" id="KW-0808">Transferase</keyword>
<gene>
    <name evidence="13" type="ORF">PHYSODRAFT_520913</name>
</gene>
<dbReference type="GO" id="GO:0070212">
    <property type="term" value="P:protein poly-ADP-ribosylation"/>
    <property type="evidence" value="ECO:0007669"/>
    <property type="project" value="TreeGrafter"/>
</dbReference>
<accession>G4ZZH6</accession>
<feature type="compositionally biased region" description="Basic residues" evidence="9">
    <location>
        <begin position="224"/>
        <end position="234"/>
    </location>
</feature>
<dbReference type="SUPFAM" id="SSF142921">
    <property type="entry name" value="WGR domain-like"/>
    <property type="match status" value="2"/>
</dbReference>